<dbReference type="HOGENOM" id="CLU_085268_0_0_11"/>
<dbReference type="Proteomes" id="UP000007962">
    <property type="component" value="Chromosome"/>
</dbReference>
<protein>
    <recommendedName>
        <fullName evidence="4">Phosphodiesterase</fullName>
    </recommendedName>
</protein>
<dbReference type="STRING" id="471853.Bcav_1930"/>
<keyword evidence="3" id="KW-1185">Reference proteome</keyword>
<dbReference type="eggNOG" id="ENOG502ZVAX">
    <property type="taxonomic scope" value="Bacteria"/>
</dbReference>
<reference evidence="2 3" key="1">
    <citation type="journal article" date="2009" name="Stand. Genomic Sci.">
        <title>Complete genome sequence of Beutenbergia cavernae type strain (HKI 0122).</title>
        <authorList>
            <person name="Land M."/>
            <person name="Pukall R."/>
            <person name="Abt B."/>
            <person name="Goker M."/>
            <person name="Rohde M."/>
            <person name="Glavina Del Rio T."/>
            <person name="Tice H."/>
            <person name="Copeland A."/>
            <person name="Cheng J.F."/>
            <person name="Lucas S."/>
            <person name="Chen F."/>
            <person name="Nolan M."/>
            <person name="Bruce D."/>
            <person name="Goodwin L."/>
            <person name="Pitluck S."/>
            <person name="Ivanova N."/>
            <person name="Mavromatis K."/>
            <person name="Ovchinnikova G."/>
            <person name="Pati A."/>
            <person name="Chen A."/>
            <person name="Palaniappan K."/>
            <person name="Hauser L."/>
            <person name="Chang Y.J."/>
            <person name="Jefferies C.C."/>
            <person name="Saunders E."/>
            <person name="Brettin T."/>
            <person name="Detter J.C."/>
            <person name="Han C."/>
            <person name="Chain P."/>
            <person name="Bristow J."/>
            <person name="Eisen J.A."/>
            <person name="Markowitz V."/>
            <person name="Hugenholtz P."/>
            <person name="Kyrpides N.C."/>
            <person name="Klenk H.P."/>
            <person name="Lapidus A."/>
        </authorList>
    </citation>
    <scope>NUCLEOTIDE SEQUENCE [LARGE SCALE GENOMIC DNA]</scope>
    <source>
        <strain evidence="3">ATCC BAA-8 / DSM 12333 / NBRC 16432</strain>
    </source>
</reference>
<dbReference type="InterPro" id="IPR046040">
    <property type="entry name" value="DUF5998"/>
</dbReference>
<sequence>MTSPVVGGGCEDVRVQPTTDLVRALRDDIDRSGYYPELVADVVEVALAGEEVTAYLLQPETTFDDVEVRRHLTALVLTPQRLVVAHVDDHPPEAGGPPTATASTEAVPLEQIRTVVVTHGVSDPAKHSRGARRTDLTIAVGWGAVQRIDLEPATCGDPNCEADHGYTGATAPGRPRRARQRGGGG</sequence>
<name>C5C5J5_BEUC1</name>
<evidence type="ECO:0000256" key="1">
    <source>
        <dbReference type="SAM" id="MobiDB-lite"/>
    </source>
</evidence>
<feature type="region of interest" description="Disordered" evidence="1">
    <location>
        <begin position="160"/>
        <end position="185"/>
    </location>
</feature>
<evidence type="ECO:0000313" key="2">
    <source>
        <dbReference type="EMBL" id="ACQ80186.1"/>
    </source>
</evidence>
<gene>
    <name evidence="2" type="ordered locus">Bcav_1930</name>
</gene>
<evidence type="ECO:0008006" key="4">
    <source>
        <dbReference type="Google" id="ProtNLM"/>
    </source>
</evidence>
<organism evidence="2 3">
    <name type="scientific">Beutenbergia cavernae (strain ATCC BAA-8 / DSM 12333 / CCUG 43141 / JCM 11478 / NBRC 16432 / NCIMB 13614 / HKI 0122)</name>
    <dbReference type="NCBI Taxonomy" id="471853"/>
    <lineage>
        <taxon>Bacteria</taxon>
        <taxon>Bacillati</taxon>
        <taxon>Actinomycetota</taxon>
        <taxon>Actinomycetes</taxon>
        <taxon>Micrococcales</taxon>
        <taxon>Beutenbergiaceae</taxon>
        <taxon>Beutenbergia</taxon>
    </lineage>
</organism>
<proteinExistence type="predicted"/>
<evidence type="ECO:0000313" key="3">
    <source>
        <dbReference type="Proteomes" id="UP000007962"/>
    </source>
</evidence>
<dbReference type="AlphaFoldDB" id="C5C5J5"/>
<dbReference type="EMBL" id="CP001618">
    <property type="protein sequence ID" value="ACQ80186.1"/>
    <property type="molecule type" value="Genomic_DNA"/>
</dbReference>
<feature type="compositionally biased region" description="Basic residues" evidence="1">
    <location>
        <begin position="174"/>
        <end position="185"/>
    </location>
</feature>
<dbReference type="KEGG" id="bcv:Bcav_1930"/>
<accession>C5C5J5</accession>
<dbReference type="Pfam" id="PF19461">
    <property type="entry name" value="DUF5998"/>
    <property type="match status" value="1"/>
</dbReference>